<dbReference type="Gene3D" id="3.40.390.10">
    <property type="entry name" value="Collagenase (Catalytic Domain)"/>
    <property type="match status" value="2"/>
</dbReference>
<feature type="domain" description="Peptidase M13 C-terminal" evidence="3">
    <location>
        <begin position="411"/>
        <end position="580"/>
    </location>
</feature>
<keyword evidence="7" id="KW-1185">Reference proteome</keyword>
<feature type="compositionally biased region" description="Low complexity" evidence="1">
    <location>
        <begin position="620"/>
        <end position="654"/>
    </location>
</feature>
<dbReference type="EMBL" id="CAJFDI010000005">
    <property type="protein sequence ID" value="CAD5231130.1"/>
    <property type="molecule type" value="Genomic_DNA"/>
</dbReference>
<dbReference type="GO" id="GO:0005886">
    <property type="term" value="C:plasma membrane"/>
    <property type="evidence" value="ECO:0007669"/>
    <property type="project" value="TreeGrafter"/>
</dbReference>
<dbReference type="InterPro" id="IPR018497">
    <property type="entry name" value="Peptidase_M13_C"/>
</dbReference>
<dbReference type="PROSITE" id="PS51885">
    <property type="entry name" value="NEPRILYSIN"/>
    <property type="match status" value="1"/>
</dbReference>
<evidence type="ECO:0000256" key="1">
    <source>
        <dbReference type="SAM" id="MobiDB-lite"/>
    </source>
</evidence>
<dbReference type="InterPro" id="IPR000718">
    <property type="entry name" value="Peptidase_M13"/>
</dbReference>
<dbReference type="GO" id="GO:0004222">
    <property type="term" value="F:metalloendopeptidase activity"/>
    <property type="evidence" value="ECO:0007669"/>
    <property type="project" value="InterPro"/>
</dbReference>
<dbReference type="SMR" id="A0A1I7RTP5"/>
<evidence type="ECO:0000313" key="8">
    <source>
        <dbReference type="WBParaSite" id="BXY_0410000.1"/>
    </source>
</evidence>
<keyword evidence="2" id="KW-0732">Signal</keyword>
<evidence type="ECO:0000256" key="2">
    <source>
        <dbReference type="SAM" id="SignalP"/>
    </source>
</evidence>
<dbReference type="Proteomes" id="UP000095284">
    <property type="component" value="Unplaced"/>
</dbReference>
<evidence type="ECO:0000313" key="4">
    <source>
        <dbReference type="EMBL" id="CAD5231130.1"/>
    </source>
</evidence>
<protein>
    <submittedName>
        <fullName evidence="4">(pine wood nematode) hypothetical protein</fullName>
    </submittedName>
    <submittedName>
        <fullName evidence="8">Peptidase_M13 domain-containing protein</fullName>
    </submittedName>
</protein>
<evidence type="ECO:0000259" key="3">
    <source>
        <dbReference type="Pfam" id="PF01431"/>
    </source>
</evidence>
<dbReference type="AlphaFoldDB" id="A0A1I7RTP5"/>
<evidence type="ECO:0000313" key="7">
    <source>
        <dbReference type="Proteomes" id="UP000659654"/>
    </source>
</evidence>
<accession>A0A1I7RTP5</accession>
<sequence length="762" mass="86484">MTGRLFLWAVLLQNVAVQALHHHEALRAKLDYIKKGMDTTADPCNDFFTYAAGNFHQENDRNFTRRLLESNIGDEIRTVKEIKPLLADCKKNPVMMEEPRRTAIYIRIVTNLEQRGFKFPMNNEVIANNDVLFTNLVLKMYSYLFKTGAPIFNQWAFGASKGKLFLRIPPKVDQEQAWQKYCNVFGGCANLVFDRNYMAKGYAQADHLKGHFFFQTMGTELNETFPDIAFYIPRVQDPSQSAHRANFLNHLMEYLTDHLHRPEKFSHCEDYIQDAFPLQVSKIAYEAEMQDKERFDQLKAKFFEEGNEIKKTAERMLQNANFKQNRTRQIYLDRLAKNEFNFLDHPILSGDELNAVDLLLWDAPYLRRFVNGIANVFKFNSEKKLKNFVVPEYKFRTSPSRENQQNYFHFRAVEFPYYDVDFPASLDFSGTGFLMSRALGHTFGVNLLQSDKDPDKEHRARWDCITKLYSQQCEPQRPDLCVNPNKIADEAFADHVGIRLAYFSHFVPGNISEPRLIEQFSNRQLFFLNLAQTMASFVPLNALPSARVRVWADLANLKGFAEAFGCPVGSKYNLPVDKRCNIFDFDIDSPTFTTTTTTTTTATTTTTTTTTTTEITTTAATTTIPTTTESTTETSAEATPTMTAAKATTSTTAAHEPVVTDATPHVSTNTSPAPGRTTSSERRSTPSAPKTTPSEPRTTPPKPRTTPSPPTPPKPRTTPSPPSPDPEDSHDEYGEVAPKKSILLSPPYVLYSILGFARFMIQ</sequence>
<dbReference type="GO" id="GO:0016485">
    <property type="term" value="P:protein processing"/>
    <property type="evidence" value="ECO:0007669"/>
    <property type="project" value="TreeGrafter"/>
</dbReference>
<dbReference type="Pfam" id="PF01431">
    <property type="entry name" value="Peptidase_M13"/>
    <property type="match status" value="1"/>
</dbReference>
<evidence type="ECO:0000313" key="6">
    <source>
        <dbReference type="Proteomes" id="UP000095284"/>
    </source>
</evidence>
<feature type="region of interest" description="Disordered" evidence="1">
    <location>
        <begin position="620"/>
        <end position="744"/>
    </location>
</feature>
<dbReference type="Proteomes" id="UP000659654">
    <property type="component" value="Unassembled WGS sequence"/>
</dbReference>
<evidence type="ECO:0000313" key="5">
    <source>
        <dbReference type="EMBL" id="CAG9122243.1"/>
    </source>
</evidence>
<feature type="compositionally biased region" description="Pro residues" evidence="1">
    <location>
        <begin position="698"/>
        <end position="724"/>
    </location>
</feature>
<dbReference type="WBParaSite" id="BXY_0410000.1">
    <property type="protein sequence ID" value="BXY_0410000.1"/>
    <property type="gene ID" value="BXY_0410000"/>
</dbReference>
<feature type="chain" id="PRO_5035359381" evidence="2">
    <location>
        <begin position="20"/>
        <end position="762"/>
    </location>
</feature>
<dbReference type="PANTHER" id="PTHR11733">
    <property type="entry name" value="ZINC METALLOPROTEASE FAMILY M13 NEPRILYSIN-RELATED"/>
    <property type="match status" value="1"/>
</dbReference>
<name>A0A1I7RTP5_BURXY</name>
<dbReference type="Proteomes" id="UP000582659">
    <property type="component" value="Unassembled WGS sequence"/>
</dbReference>
<gene>
    <name evidence="4" type="ORF">BXYJ_LOCUS11327</name>
</gene>
<dbReference type="SUPFAM" id="SSF55486">
    <property type="entry name" value="Metalloproteases ('zincins'), catalytic domain"/>
    <property type="match status" value="1"/>
</dbReference>
<dbReference type="EMBL" id="CAJFCV020000005">
    <property type="protein sequence ID" value="CAG9122243.1"/>
    <property type="molecule type" value="Genomic_DNA"/>
</dbReference>
<reference evidence="5" key="2">
    <citation type="submission" date="2020-08" db="EMBL/GenBank/DDBJ databases">
        <authorList>
            <person name="Kikuchi T."/>
        </authorList>
    </citation>
    <scope>NUCLEOTIDE SEQUENCE</scope>
    <source>
        <strain evidence="4">Ka4C1</strain>
    </source>
</reference>
<dbReference type="PANTHER" id="PTHR11733:SF241">
    <property type="entry name" value="GH26575P-RELATED"/>
    <property type="match status" value="1"/>
</dbReference>
<reference evidence="8" key="1">
    <citation type="submission" date="2016-11" db="UniProtKB">
        <authorList>
            <consortium name="WormBaseParasite"/>
        </authorList>
    </citation>
    <scope>IDENTIFICATION</scope>
</reference>
<feature type="signal peptide" evidence="2">
    <location>
        <begin position="1"/>
        <end position="19"/>
    </location>
</feature>
<proteinExistence type="predicted"/>
<organism evidence="6 8">
    <name type="scientific">Bursaphelenchus xylophilus</name>
    <name type="common">Pinewood nematode worm</name>
    <name type="synonym">Aphelenchoides xylophilus</name>
    <dbReference type="NCBI Taxonomy" id="6326"/>
    <lineage>
        <taxon>Eukaryota</taxon>
        <taxon>Metazoa</taxon>
        <taxon>Ecdysozoa</taxon>
        <taxon>Nematoda</taxon>
        <taxon>Chromadorea</taxon>
        <taxon>Rhabditida</taxon>
        <taxon>Tylenchina</taxon>
        <taxon>Tylenchomorpha</taxon>
        <taxon>Aphelenchoidea</taxon>
        <taxon>Aphelenchoididae</taxon>
        <taxon>Bursaphelenchus</taxon>
    </lineage>
</organism>
<dbReference type="InterPro" id="IPR024079">
    <property type="entry name" value="MetalloPept_cat_dom_sf"/>
</dbReference>